<proteinExistence type="predicted"/>
<dbReference type="AlphaFoldDB" id="A0A9D1PU53"/>
<dbReference type="EMBL" id="DXHV01000006">
    <property type="protein sequence ID" value="HIV99634.1"/>
    <property type="molecule type" value="Genomic_DNA"/>
</dbReference>
<evidence type="ECO:0000313" key="3">
    <source>
        <dbReference type="EMBL" id="HIV99634.1"/>
    </source>
</evidence>
<dbReference type="Pfam" id="PF08401">
    <property type="entry name" value="ArdcN"/>
    <property type="match status" value="1"/>
</dbReference>
<accession>A0A9D1PU53</accession>
<feature type="domain" description="N-terminal" evidence="1">
    <location>
        <begin position="36"/>
        <end position="130"/>
    </location>
</feature>
<reference evidence="3" key="1">
    <citation type="journal article" date="2021" name="PeerJ">
        <title>Extensive microbial diversity within the chicken gut microbiome revealed by metagenomics and culture.</title>
        <authorList>
            <person name="Gilroy R."/>
            <person name="Ravi A."/>
            <person name="Getino M."/>
            <person name="Pursley I."/>
            <person name="Horton D.L."/>
            <person name="Alikhan N.F."/>
            <person name="Baker D."/>
            <person name="Gharbi K."/>
            <person name="Hall N."/>
            <person name="Watson M."/>
            <person name="Adriaenssens E.M."/>
            <person name="Foster-Nyarko E."/>
            <person name="Jarju S."/>
            <person name="Secka A."/>
            <person name="Antonio M."/>
            <person name="Oren A."/>
            <person name="Chaudhuri R.R."/>
            <person name="La Ragione R."/>
            <person name="Hildebrand F."/>
            <person name="Pallen M.J."/>
        </authorList>
    </citation>
    <scope>NUCLEOTIDE SEQUENCE</scope>
    <source>
        <strain evidence="3">ChiHecec2B26-446</strain>
    </source>
</reference>
<name>A0A9D1PU53_9BACT</name>
<dbReference type="InterPro" id="IPR041459">
    <property type="entry name" value="MPTase-PolyVal"/>
</dbReference>
<reference evidence="3" key="2">
    <citation type="submission" date="2021-04" db="EMBL/GenBank/DDBJ databases">
        <authorList>
            <person name="Gilroy R."/>
        </authorList>
    </citation>
    <scope>NUCLEOTIDE SEQUENCE</scope>
    <source>
        <strain evidence="3">ChiHecec2B26-446</strain>
    </source>
</reference>
<sequence length="399" mass="45220">MARNTGSQVRCRRGWDQMTEAEKKAWKKSKHAEAKELTTTVAQLIVSLIDKGKTERDLGWTEQWVPPQNIIYGNRYVGLNALSLTAQARARGQKDCRFLTARALSRLKDAEGNQARLKEGAHPYLVMSPRKGQDRRLDARVDVASCDADRIEQREDGTWLKGRVYFSSIRVYSIADTTAVAPPLASVPRDAFMDNDFLDKVIAACGARVIHGSTNGAYFSKTDDCIHMPDKEQFESSQMYYSTLCHEFFHWTGAAARENRDMCLCYADTEYVKEELRAELFAAVSSVMFGLPGIMGRAAGYIHDWNRCLANNPKDILNMAAEVQRVTCAIYDVADKRKPRLAWLRDCDFSDVPAPVWEARKQGVDLEEKWRKDMGLEERLCDLRKSFARQADGDEGPRP</sequence>
<dbReference type="InterPro" id="IPR013610">
    <property type="entry name" value="ArdC_N"/>
</dbReference>
<dbReference type="GO" id="GO:0003697">
    <property type="term" value="F:single-stranded DNA binding"/>
    <property type="evidence" value="ECO:0007669"/>
    <property type="project" value="InterPro"/>
</dbReference>
<evidence type="ECO:0000259" key="2">
    <source>
        <dbReference type="Pfam" id="PF18818"/>
    </source>
</evidence>
<dbReference type="Proteomes" id="UP000886752">
    <property type="component" value="Unassembled WGS sequence"/>
</dbReference>
<dbReference type="Pfam" id="PF18818">
    <property type="entry name" value="MPTase-PolyVal"/>
    <property type="match status" value="1"/>
</dbReference>
<organism evidence="3 4">
    <name type="scientific">Candidatus Desulfovibrio intestinipullorum</name>
    <dbReference type="NCBI Taxonomy" id="2838536"/>
    <lineage>
        <taxon>Bacteria</taxon>
        <taxon>Pseudomonadati</taxon>
        <taxon>Thermodesulfobacteriota</taxon>
        <taxon>Desulfovibrionia</taxon>
        <taxon>Desulfovibrionales</taxon>
        <taxon>Desulfovibrionaceae</taxon>
        <taxon>Desulfovibrio</taxon>
    </lineage>
</organism>
<protein>
    <submittedName>
        <fullName evidence="3">DUF1738 domain-containing protein</fullName>
    </submittedName>
</protein>
<gene>
    <name evidence="3" type="ORF">H9894_00325</name>
</gene>
<feature type="domain" description="Polyvalent protein metallopeptidase" evidence="2">
    <location>
        <begin position="198"/>
        <end position="321"/>
    </location>
</feature>
<evidence type="ECO:0000259" key="1">
    <source>
        <dbReference type="Pfam" id="PF08401"/>
    </source>
</evidence>
<evidence type="ECO:0000313" key="4">
    <source>
        <dbReference type="Proteomes" id="UP000886752"/>
    </source>
</evidence>
<comment type="caution">
    <text evidence="3">The sequence shown here is derived from an EMBL/GenBank/DDBJ whole genome shotgun (WGS) entry which is preliminary data.</text>
</comment>